<dbReference type="Gene3D" id="3.20.20.100">
    <property type="entry name" value="NADP-dependent oxidoreductase domain"/>
    <property type="match status" value="1"/>
</dbReference>
<dbReference type="SUPFAM" id="SSF51430">
    <property type="entry name" value="NAD(P)-linked oxidoreductase"/>
    <property type="match status" value="1"/>
</dbReference>
<evidence type="ECO:0000313" key="3">
    <source>
        <dbReference type="Proteomes" id="UP000272503"/>
    </source>
</evidence>
<sequence>MTTTSPTPAKRVTFPQARGLALGATSLIHHADPQANSDDLVDAAWDAGIRYFDTAPMYGGGASEKLFGPSLTRYPREEYVLSSKVGRLVRDGEPVLEFEDPLWRYDFSADGIRRSVDASLARLGVDRLDIAYIHDPDRFYDQASTESYAALQELRAEGVIGAIGVGITQAPMLARFLREIDLDAALLAGRFSLVDSEALDEVIPLVREQGVTLSIASTLHAGLVDGKDSGHFHYQPTPPAIVERVAAIHALSERYGVPIGAVAIQYVLGYPEVDTILTGVADRGQLEQNLSWAGWEIPTELWAELDASGLVSAPIPNTLLHP</sequence>
<dbReference type="PANTHER" id="PTHR42686:SF1">
    <property type="entry name" value="GH17980P-RELATED"/>
    <property type="match status" value="1"/>
</dbReference>
<dbReference type="GO" id="GO:0005829">
    <property type="term" value="C:cytosol"/>
    <property type="evidence" value="ECO:0007669"/>
    <property type="project" value="TreeGrafter"/>
</dbReference>
<dbReference type="InterPro" id="IPR020471">
    <property type="entry name" value="AKR"/>
</dbReference>
<dbReference type="Pfam" id="PF00248">
    <property type="entry name" value="Aldo_ket_red"/>
    <property type="match status" value="1"/>
</dbReference>
<reference evidence="2 3" key="1">
    <citation type="submission" date="2018-10" db="EMBL/GenBank/DDBJ databases">
        <authorList>
            <person name="Li J."/>
        </authorList>
    </citation>
    <scope>NUCLEOTIDE SEQUENCE [LARGE SCALE GENOMIC DNA]</scope>
    <source>
        <strain evidence="2 3">IF 016277</strain>
    </source>
</reference>
<dbReference type="InterPro" id="IPR036812">
    <property type="entry name" value="NAD(P)_OxRdtase_dom_sf"/>
</dbReference>
<protein>
    <submittedName>
        <fullName evidence="2">Aldo/keto reductase</fullName>
    </submittedName>
</protein>
<dbReference type="RefSeq" id="WP_121647409.1">
    <property type="nucleotide sequence ID" value="NZ_RCUX01000002.1"/>
</dbReference>
<organism evidence="2 3">
    <name type="scientific">Mycetocola tolaasinivorans</name>
    <dbReference type="NCBI Taxonomy" id="76635"/>
    <lineage>
        <taxon>Bacteria</taxon>
        <taxon>Bacillati</taxon>
        <taxon>Actinomycetota</taxon>
        <taxon>Actinomycetes</taxon>
        <taxon>Micrococcales</taxon>
        <taxon>Microbacteriaceae</taxon>
        <taxon>Mycetocola</taxon>
    </lineage>
</organism>
<gene>
    <name evidence="2" type="ORF">D9V32_02980</name>
</gene>
<keyword evidence="3" id="KW-1185">Reference proteome</keyword>
<dbReference type="PANTHER" id="PTHR42686">
    <property type="entry name" value="GH17980P-RELATED"/>
    <property type="match status" value="1"/>
</dbReference>
<accession>A0A3L7AAD4</accession>
<dbReference type="Proteomes" id="UP000272503">
    <property type="component" value="Unassembled WGS sequence"/>
</dbReference>
<evidence type="ECO:0000313" key="2">
    <source>
        <dbReference type="EMBL" id="RLP77426.1"/>
    </source>
</evidence>
<dbReference type="GO" id="GO:0016491">
    <property type="term" value="F:oxidoreductase activity"/>
    <property type="evidence" value="ECO:0007669"/>
    <property type="project" value="InterPro"/>
</dbReference>
<dbReference type="AlphaFoldDB" id="A0A3L7AAD4"/>
<dbReference type="InterPro" id="IPR023210">
    <property type="entry name" value="NADP_OxRdtase_dom"/>
</dbReference>
<comment type="caution">
    <text evidence="2">The sequence shown here is derived from an EMBL/GenBank/DDBJ whole genome shotgun (WGS) entry which is preliminary data.</text>
</comment>
<feature type="domain" description="NADP-dependent oxidoreductase" evidence="1">
    <location>
        <begin position="22"/>
        <end position="307"/>
    </location>
</feature>
<proteinExistence type="predicted"/>
<name>A0A3L7AAD4_9MICO</name>
<dbReference type="CDD" id="cd19162">
    <property type="entry name" value="AKR_FDH"/>
    <property type="match status" value="1"/>
</dbReference>
<dbReference type="OrthoDB" id="9768851at2"/>
<evidence type="ECO:0000259" key="1">
    <source>
        <dbReference type="Pfam" id="PF00248"/>
    </source>
</evidence>
<dbReference type="EMBL" id="RCUX01000002">
    <property type="protein sequence ID" value="RLP77426.1"/>
    <property type="molecule type" value="Genomic_DNA"/>
</dbReference>
<dbReference type="InterPro" id="IPR044477">
    <property type="entry name" value="FDH-like"/>
</dbReference>